<dbReference type="InterPro" id="IPR006124">
    <property type="entry name" value="Metalloenzyme"/>
</dbReference>
<dbReference type="SUPFAM" id="SSF53649">
    <property type="entry name" value="Alkaline phosphatase-like"/>
    <property type="match status" value="1"/>
</dbReference>
<protein>
    <recommendedName>
        <fullName evidence="6 7">Phosphopentomutase</fullName>
        <ecNumber evidence="6 7">5.4.2.7</ecNumber>
    </recommendedName>
    <alternativeName>
        <fullName evidence="6">Phosphodeoxyribomutase</fullName>
    </alternativeName>
</protein>
<comment type="function">
    <text evidence="6">Isomerase that catalyzes the conversion of deoxy-ribose 1-phosphate (dRib-1-P) and ribose 1-phosphate (Rib-1-P) to deoxy-ribose 5-phosphate (dRib-5-P) and ribose 5-phosphate (Rib-5-P), respectively.</text>
</comment>
<keyword evidence="4 6" id="KW-0464">Manganese</keyword>
<evidence type="ECO:0000256" key="2">
    <source>
        <dbReference type="ARBA" id="ARBA00022490"/>
    </source>
</evidence>
<feature type="binding site" evidence="6">
    <location>
        <position position="360"/>
    </location>
    <ligand>
        <name>Mn(2+)</name>
        <dbReference type="ChEBI" id="CHEBI:29035"/>
        <label>2</label>
    </ligand>
</feature>
<dbReference type="InterPro" id="IPR010045">
    <property type="entry name" value="DeoB"/>
</dbReference>
<evidence type="ECO:0000259" key="8">
    <source>
        <dbReference type="Pfam" id="PF01676"/>
    </source>
</evidence>
<dbReference type="PANTHER" id="PTHR21110:SF0">
    <property type="entry name" value="PHOSPHOPENTOMUTASE"/>
    <property type="match status" value="1"/>
</dbReference>
<feature type="binding site" evidence="6">
    <location>
        <position position="348"/>
    </location>
    <ligand>
        <name>Mn(2+)</name>
        <dbReference type="ChEBI" id="CHEBI:29035"/>
        <label>1</label>
    </ligand>
</feature>
<dbReference type="GO" id="GO:0006018">
    <property type="term" value="P:2-deoxyribose 1-phosphate catabolic process"/>
    <property type="evidence" value="ECO:0007669"/>
    <property type="project" value="UniProtKB-UniRule"/>
</dbReference>
<dbReference type="SUPFAM" id="SSF143856">
    <property type="entry name" value="DeoB insert domain-like"/>
    <property type="match status" value="1"/>
</dbReference>
<dbReference type="Gene3D" id="3.40.720.10">
    <property type="entry name" value="Alkaline Phosphatase, subunit A"/>
    <property type="match status" value="1"/>
</dbReference>
<proteinExistence type="inferred from homology"/>
<comment type="caution">
    <text evidence="9">The sequence shown here is derived from an EMBL/GenBank/DDBJ whole genome shotgun (WGS) entry which is preliminary data.</text>
</comment>
<evidence type="ECO:0000256" key="7">
    <source>
        <dbReference type="NCBIfam" id="TIGR01696"/>
    </source>
</evidence>
<name>G1WIQ2_9ACTN</name>
<keyword evidence="10" id="KW-1185">Reference proteome</keyword>
<dbReference type="STRING" id="742742.HMPREF9452_01215"/>
<dbReference type="OrthoDB" id="9769930at2"/>
<dbReference type="PANTHER" id="PTHR21110">
    <property type="entry name" value="PHOSPHOPENTOMUTASE"/>
    <property type="match status" value="1"/>
</dbReference>
<comment type="pathway">
    <text evidence="6">Carbohydrate degradation; 2-deoxy-D-ribose 1-phosphate degradation; D-glyceraldehyde 3-phosphate and acetaldehyde from 2-deoxy-alpha-D-ribose 1-phosphate: step 1/2.</text>
</comment>
<feature type="binding site" evidence="6">
    <location>
        <position position="307"/>
    </location>
    <ligand>
        <name>Mn(2+)</name>
        <dbReference type="ChEBI" id="CHEBI:29035"/>
        <label>2</label>
    </ligand>
</feature>
<dbReference type="GO" id="GO:0043094">
    <property type="term" value="P:metabolic compound salvage"/>
    <property type="evidence" value="ECO:0007669"/>
    <property type="project" value="UniProtKB-UniRule"/>
</dbReference>
<comment type="similarity">
    <text evidence="1 6">Belongs to the phosphopentomutase family.</text>
</comment>
<evidence type="ECO:0000256" key="6">
    <source>
        <dbReference type="HAMAP-Rule" id="MF_00740"/>
    </source>
</evidence>
<dbReference type="GO" id="GO:0000287">
    <property type="term" value="F:magnesium ion binding"/>
    <property type="evidence" value="ECO:0007669"/>
    <property type="project" value="UniProtKB-UniRule"/>
</dbReference>
<dbReference type="GO" id="GO:0009117">
    <property type="term" value="P:nucleotide metabolic process"/>
    <property type="evidence" value="ECO:0007669"/>
    <property type="project" value="UniProtKB-UniRule"/>
</dbReference>
<dbReference type="EC" id="5.4.2.7" evidence="6 7"/>
<sequence length="414" mass="45267">MDSTNRDAGRAPYKRYKRVLAIVIDSIGVGGAPDADKYNSAGADTLGHMANWFIREQGRPLALPNMERLGLGLVRPGKPFTGINTVANPAGAYGRMQVTSFGNDSLDGHWEMMCLPARFHVDYFPQGFPDSLLDKIREFSGRGILCNKPYSGTEVLRDYGEQQLATGDLIIYTSGDSVLQIAAHEDVIPLDELYCICEYVRKLIDGPEITMGRVIARPYVGDSADTFVRTANRHDYGLVPTGPTAVDFLQQAGFDTIAVGKTYDLLCGHGFDRSYHNQSNSDGMDHVDEVMSQDWCGLCFTNLVDFDSVYGHRRDPLGDGLALEDFDRRLGRVMEAMHGDDLVLVTADHGNDPTYKGTDHTRELVPLLAWSPSMAAPGADLGLRSTCSDLGATILDNFNVAGNGEGVSFLEQLP</sequence>
<dbReference type="NCBIfam" id="NF003766">
    <property type="entry name" value="PRK05362.1"/>
    <property type="match status" value="1"/>
</dbReference>
<dbReference type="eggNOG" id="COG1015">
    <property type="taxonomic scope" value="Bacteria"/>
</dbReference>
<comment type="subcellular location">
    <subcellularLocation>
        <location evidence="6">Cytoplasm</location>
    </subcellularLocation>
</comment>
<organism evidence="9 10">
    <name type="scientific">Collinsella tanakaei YIT 12063</name>
    <dbReference type="NCBI Taxonomy" id="742742"/>
    <lineage>
        <taxon>Bacteria</taxon>
        <taxon>Bacillati</taxon>
        <taxon>Actinomycetota</taxon>
        <taxon>Coriobacteriia</taxon>
        <taxon>Coriobacteriales</taxon>
        <taxon>Coriobacteriaceae</taxon>
        <taxon>Collinsella</taxon>
    </lineage>
</organism>
<accession>G1WIQ2</accession>
<dbReference type="FunFam" id="3.30.70.1250:FF:000001">
    <property type="entry name" value="Phosphopentomutase"/>
    <property type="match status" value="1"/>
</dbReference>
<feature type="binding site" evidence="6">
    <location>
        <position position="312"/>
    </location>
    <ligand>
        <name>Mn(2+)</name>
        <dbReference type="ChEBI" id="CHEBI:29035"/>
        <label>2</label>
    </ligand>
</feature>
<evidence type="ECO:0000256" key="3">
    <source>
        <dbReference type="ARBA" id="ARBA00022723"/>
    </source>
</evidence>
<reference evidence="9 10" key="1">
    <citation type="submission" date="2011-06" db="EMBL/GenBank/DDBJ databases">
        <title>The Genome Sequence of Collinsella tanakaei YIT 12063.</title>
        <authorList>
            <consortium name="The Broad Institute Genome Sequencing Platform"/>
            <person name="Earl A."/>
            <person name="Ward D."/>
            <person name="Feldgarden M."/>
            <person name="Gevers D."/>
            <person name="Morotomi M."/>
            <person name="Young S.K."/>
            <person name="Zeng Q."/>
            <person name="Gargeya S."/>
            <person name="Fitzgerald M."/>
            <person name="Haas B."/>
            <person name="Abouelleil A."/>
            <person name="Alvarado L."/>
            <person name="Arachchi H.M."/>
            <person name="Berlin A."/>
            <person name="Brown A."/>
            <person name="Chapman S.B."/>
            <person name="Chen Z."/>
            <person name="Dunbar C."/>
            <person name="Freedman E."/>
            <person name="Gearin G."/>
            <person name="Gellesch M."/>
            <person name="Goldberg J."/>
            <person name="Griggs A."/>
            <person name="Gujja S."/>
            <person name="Heiman D."/>
            <person name="Howarth C."/>
            <person name="Larson L."/>
            <person name="Lui A."/>
            <person name="MacDonald P.J.P."/>
            <person name="Mehta T."/>
            <person name="Montmayeur A."/>
            <person name="Murphy C."/>
            <person name="Neiman D."/>
            <person name="Pearson M."/>
            <person name="Priest M."/>
            <person name="Roberts A."/>
            <person name="Saif S."/>
            <person name="Shea T."/>
            <person name="Shenoy N."/>
            <person name="Sisk P."/>
            <person name="Stolte C."/>
            <person name="Sykes S."/>
            <person name="Wortman J."/>
            <person name="Nusbaum C."/>
            <person name="Birren B."/>
        </authorList>
    </citation>
    <scope>NUCLEOTIDE SEQUENCE [LARGE SCALE GENOMIC DNA]</scope>
    <source>
        <strain evidence="9 10">YIT 12063</strain>
    </source>
</reference>
<dbReference type="EMBL" id="ADLS01000014">
    <property type="protein sequence ID" value="EGX70977.1"/>
    <property type="molecule type" value="Genomic_DNA"/>
</dbReference>
<keyword evidence="3 6" id="KW-0479">Metal-binding</keyword>
<dbReference type="InterPro" id="IPR017850">
    <property type="entry name" value="Alkaline_phosphatase_core_sf"/>
</dbReference>
<dbReference type="UniPathway" id="UPA00087">
    <property type="reaction ID" value="UER00173"/>
</dbReference>
<dbReference type="PIRSF" id="PIRSF001491">
    <property type="entry name" value="Ppentomutase"/>
    <property type="match status" value="1"/>
</dbReference>
<comment type="catalytic activity">
    <reaction evidence="6">
        <text>alpha-D-ribose 1-phosphate = D-ribose 5-phosphate</text>
        <dbReference type="Rhea" id="RHEA:18793"/>
        <dbReference type="ChEBI" id="CHEBI:57720"/>
        <dbReference type="ChEBI" id="CHEBI:78346"/>
        <dbReference type="EC" id="5.4.2.7"/>
    </reaction>
</comment>
<dbReference type="Gene3D" id="3.30.70.1250">
    <property type="entry name" value="Phosphopentomutase"/>
    <property type="match status" value="1"/>
</dbReference>
<keyword evidence="5 6" id="KW-0413">Isomerase</keyword>
<evidence type="ECO:0000256" key="4">
    <source>
        <dbReference type="ARBA" id="ARBA00023211"/>
    </source>
</evidence>
<dbReference type="PATRIC" id="fig|742742.3.peg.1188"/>
<dbReference type="Pfam" id="PF01676">
    <property type="entry name" value="Metalloenzyme"/>
    <property type="match status" value="1"/>
</dbReference>
<dbReference type="CDD" id="cd16009">
    <property type="entry name" value="PPM"/>
    <property type="match status" value="1"/>
</dbReference>
<dbReference type="AlphaFoldDB" id="G1WIQ2"/>
<dbReference type="InterPro" id="IPR024052">
    <property type="entry name" value="Phosphopentomutase_DeoB_cap_sf"/>
</dbReference>
<dbReference type="HOGENOM" id="CLU_053861_0_0_11"/>
<dbReference type="RefSeq" id="WP_009141250.1">
    <property type="nucleotide sequence ID" value="NZ_JH126469.1"/>
</dbReference>
<comment type="cofactor">
    <cofactor evidence="6">
        <name>Mn(2+)</name>
        <dbReference type="ChEBI" id="CHEBI:29035"/>
    </cofactor>
    <text evidence="6">Binds 2 manganese ions.</text>
</comment>
<dbReference type="GO" id="GO:0005829">
    <property type="term" value="C:cytosol"/>
    <property type="evidence" value="ECO:0007669"/>
    <property type="project" value="TreeGrafter"/>
</dbReference>
<dbReference type="GeneID" id="62758943"/>
<dbReference type="HAMAP" id="MF_00740">
    <property type="entry name" value="Phosphopentomut"/>
    <property type="match status" value="1"/>
</dbReference>
<evidence type="ECO:0000313" key="10">
    <source>
        <dbReference type="Proteomes" id="UP000004830"/>
    </source>
</evidence>
<dbReference type="GO" id="GO:0006015">
    <property type="term" value="P:5-phosphoribose 1-diphosphate biosynthetic process"/>
    <property type="evidence" value="ECO:0007669"/>
    <property type="project" value="UniProtKB-UniPathway"/>
</dbReference>
<dbReference type="GO" id="GO:0008973">
    <property type="term" value="F:phosphopentomutase activity"/>
    <property type="evidence" value="ECO:0007669"/>
    <property type="project" value="UniProtKB-UniRule"/>
</dbReference>
<feature type="binding site" evidence="6">
    <location>
        <position position="349"/>
    </location>
    <ligand>
        <name>Mn(2+)</name>
        <dbReference type="ChEBI" id="CHEBI:29035"/>
        <label>1</label>
    </ligand>
</feature>
<gene>
    <name evidence="6" type="primary">deoB</name>
    <name evidence="9" type="ORF">HMPREF9452_01215</name>
</gene>
<feature type="domain" description="Metalloenzyme" evidence="8">
    <location>
        <begin position="17"/>
        <end position="400"/>
    </location>
</feature>
<evidence type="ECO:0000313" key="9">
    <source>
        <dbReference type="EMBL" id="EGX70977.1"/>
    </source>
</evidence>
<evidence type="ECO:0000256" key="5">
    <source>
        <dbReference type="ARBA" id="ARBA00023235"/>
    </source>
</evidence>
<comment type="catalytic activity">
    <reaction evidence="6">
        <text>2-deoxy-alpha-D-ribose 1-phosphate = 2-deoxy-D-ribose 5-phosphate</text>
        <dbReference type="Rhea" id="RHEA:27658"/>
        <dbReference type="ChEBI" id="CHEBI:57259"/>
        <dbReference type="ChEBI" id="CHEBI:62877"/>
        <dbReference type="EC" id="5.4.2.7"/>
    </reaction>
</comment>
<feature type="binding site" evidence="6">
    <location>
        <position position="25"/>
    </location>
    <ligand>
        <name>Mn(2+)</name>
        <dbReference type="ChEBI" id="CHEBI:29035"/>
        <label>1</label>
    </ligand>
</feature>
<dbReference type="GO" id="GO:0030145">
    <property type="term" value="F:manganese ion binding"/>
    <property type="evidence" value="ECO:0007669"/>
    <property type="project" value="UniProtKB-UniRule"/>
</dbReference>
<keyword evidence="2 6" id="KW-0963">Cytoplasm</keyword>
<dbReference type="Proteomes" id="UP000004830">
    <property type="component" value="Unassembled WGS sequence"/>
</dbReference>
<dbReference type="NCBIfam" id="TIGR01696">
    <property type="entry name" value="deoB"/>
    <property type="match status" value="1"/>
</dbReference>
<evidence type="ECO:0000256" key="1">
    <source>
        <dbReference type="ARBA" id="ARBA00010373"/>
    </source>
</evidence>